<gene>
    <name evidence="2" type="ORF">ACG00Y_08125</name>
</gene>
<protein>
    <submittedName>
        <fullName evidence="2">Uncharacterized protein</fullName>
    </submittedName>
</protein>
<keyword evidence="3" id="KW-1185">Reference proteome</keyword>
<proteinExistence type="predicted"/>
<dbReference type="Proteomes" id="UP001606210">
    <property type="component" value="Unassembled WGS sequence"/>
</dbReference>
<organism evidence="2 3">
    <name type="scientific">Pelomonas parva</name>
    <dbReference type="NCBI Taxonomy" id="3299032"/>
    <lineage>
        <taxon>Bacteria</taxon>
        <taxon>Pseudomonadati</taxon>
        <taxon>Pseudomonadota</taxon>
        <taxon>Betaproteobacteria</taxon>
        <taxon>Burkholderiales</taxon>
        <taxon>Sphaerotilaceae</taxon>
        <taxon>Roseateles</taxon>
    </lineage>
</organism>
<accession>A0ABW7F1U3</accession>
<sequence>MRKLLAVLAVLLGCLAFVGQAVASVSAGYSDCCLQGCEGMAHCATASCQTCAAPQPAPAPQRPAAPAAEGLQWCSTKVSFDAGSRPEPWTPPD</sequence>
<name>A0ABW7F1U3_9BURK</name>
<feature type="signal peptide" evidence="1">
    <location>
        <begin position="1"/>
        <end position="23"/>
    </location>
</feature>
<reference evidence="2 3" key="1">
    <citation type="submission" date="2024-08" db="EMBL/GenBank/DDBJ databases">
        <authorList>
            <person name="Lu H."/>
        </authorList>
    </citation>
    <scope>NUCLEOTIDE SEQUENCE [LARGE SCALE GENOMIC DNA]</scope>
    <source>
        <strain evidence="2 3">LYH14W</strain>
    </source>
</reference>
<dbReference type="RefSeq" id="WP_394477681.1">
    <property type="nucleotide sequence ID" value="NZ_JBIGHV010000003.1"/>
</dbReference>
<feature type="chain" id="PRO_5046637844" evidence="1">
    <location>
        <begin position="24"/>
        <end position="93"/>
    </location>
</feature>
<dbReference type="EMBL" id="JBIGHV010000003">
    <property type="protein sequence ID" value="MFG6429871.1"/>
    <property type="molecule type" value="Genomic_DNA"/>
</dbReference>
<keyword evidence="1" id="KW-0732">Signal</keyword>
<evidence type="ECO:0000313" key="2">
    <source>
        <dbReference type="EMBL" id="MFG6429871.1"/>
    </source>
</evidence>
<comment type="caution">
    <text evidence="2">The sequence shown here is derived from an EMBL/GenBank/DDBJ whole genome shotgun (WGS) entry which is preliminary data.</text>
</comment>
<evidence type="ECO:0000256" key="1">
    <source>
        <dbReference type="SAM" id="SignalP"/>
    </source>
</evidence>
<evidence type="ECO:0000313" key="3">
    <source>
        <dbReference type="Proteomes" id="UP001606210"/>
    </source>
</evidence>